<comment type="caution">
    <text evidence="2">The sequence shown here is derived from an EMBL/GenBank/DDBJ whole genome shotgun (WGS) entry which is preliminary data.</text>
</comment>
<dbReference type="Proteomes" id="UP000636800">
    <property type="component" value="Unassembled WGS sequence"/>
</dbReference>
<sequence>MEKQLAGKKKTSDFVDDSCSRPPTLSSIEPIASCVLESCFVYLVRSSRINGMEKYLQEARESIRCCIDDIPGLQ</sequence>
<feature type="compositionally biased region" description="Basic and acidic residues" evidence="1">
    <location>
        <begin position="1"/>
        <end position="13"/>
    </location>
</feature>
<organism evidence="2 3">
    <name type="scientific">Vanilla planifolia</name>
    <name type="common">Vanilla</name>
    <dbReference type="NCBI Taxonomy" id="51239"/>
    <lineage>
        <taxon>Eukaryota</taxon>
        <taxon>Viridiplantae</taxon>
        <taxon>Streptophyta</taxon>
        <taxon>Embryophyta</taxon>
        <taxon>Tracheophyta</taxon>
        <taxon>Spermatophyta</taxon>
        <taxon>Magnoliopsida</taxon>
        <taxon>Liliopsida</taxon>
        <taxon>Asparagales</taxon>
        <taxon>Orchidaceae</taxon>
        <taxon>Vanilloideae</taxon>
        <taxon>Vanilleae</taxon>
        <taxon>Vanilla</taxon>
    </lineage>
</organism>
<feature type="region of interest" description="Disordered" evidence="1">
    <location>
        <begin position="1"/>
        <end position="22"/>
    </location>
</feature>
<gene>
    <name evidence="2" type="ORF">HPP92_028345</name>
</gene>
<name>A0A835U4E7_VANPL</name>
<proteinExistence type="predicted"/>
<feature type="non-terminal residue" evidence="2">
    <location>
        <position position="1"/>
    </location>
</feature>
<dbReference type="AlphaFoldDB" id="A0A835U4E7"/>
<evidence type="ECO:0000313" key="2">
    <source>
        <dbReference type="EMBL" id="KAG0447445.1"/>
    </source>
</evidence>
<dbReference type="EMBL" id="JADCNL010000467">
    <property type="protein sequence ID" value="KAG0447445.1"/>
    <property type="molecule type" value="Genomic_DNA"/>
</dbReference>
<keyword evidence="3" id="KW-1185">Reference proteome</keyword>
<evidence type="ECO:0000256" key="1">
    <source>
        <dbReference type="SAM" id="MobiDB-lite"/>
    </source>
</evidence>
<reference evidence="2 3" key="1">
    <citation type="journal article" date="2020" name="Nat. Food">
        <title>A phased Vanilla planifolia genome enables genetic improvement of flavour and production.</title>
        <authorList>
            <person name="Hasing T."/>
            <person name="Tang H."/>
            <person name="Brym M."/>
            <person name="Khazi F."/>
            <person name="Huang T."/>
            <person name="Chambers A.H."/>
        </authorList>
    </citation>
    <scope>NUCLEOTIDE SEQUENCE [LARGE SCALE GENOMIC DNA]</scope>
    <source>
        <tissue evidence="2">Leaf</tissue>
    </source>
</reference>
<protein>
    <submittedName>
        <fullName evidence="2">Uncharacterized protein</fullName>
    </submittedName>
</protein>
<evidence type="ECO:0000313" key="3">
    <source>
        <dbReference type="Proteomes" id="UP000636800"/>
    </source>
</evidence>
<accession>A0A835U4E7</accession>